<gene>
    <name evidence="2" type="ORF">ECRASSUSDP1_LOCUS10153</name>
</gene>
<comment type="caution">
    <text evidence="2">The sequence shown here is derived from an EMBL/GenBank/DDBJ whole genome shotgun (WGS) entry which is preliminary data.</text>
</comment>
<name>A0AAD1UL81_EUPCR</name>
<dbReference type="Proteomes" id="UP001295684">
    <property type="component" value="Unassembled WGS sequence"/>
</dbReference>
<evidence type="ECO:0000313" key="2">
    <source>
        <dbReference type="EMBL" id="CAI2368857.1"/>
    </source>
</evidence>
<dbReference type="EMBL" id="CAMPGE010010001">
    <property type="protein sequence ID" value="CAI2368857.1"/>
    <property type="molecule type" value="Genomic_DNA"/>
</dbReference>
<keyword evidence="3" id="KW-1185">Reference proteome</keyword>
<proteinExistence type="predicted"/>
<protein>
    <submittedName>
        <fullName evidence="2">Uncharacterized protein</fullName>
    </submittedName>
</protein>
<feature type="region of interest" description="Disordered" evidence="1">
    <location>
        <begin position="1"/>
        <end position="22"/>
    </location>
</feature>
<accession>A0AAD1UL81</accession>
<evidence type="ECO:0000313" key="3">
    <source>
        <dbReference type="Proteomes" id="UP001295684"/>
    </source>
</evidence>
<reference evidence="2" key="1">
    <citation type="submission" date="2023-07" db="EMBL/GenBank/DDBJ databases">
        <authorList>
            <consortium name="AG Swart"/>
            <person name="Singh M."/>
            <person name="Singh A."/>
            <person name="Seah K."/>
            <person name="Emmerich C."/>
        </authorList>
    </citation>
    <scope>NUCLEOTIDE SEQUENCE</scope>
    <source>
        <strain evidence="2">DP1</strain>
    </source>
</reference>
<dbReference type="AlphaFoldDB" id="A0AAD1UL81"/>
<organism evidence="2 3">
    <name type="scientific">Euplotes crassus</name>
    <dbReference type="NCBI Taxonomy" id="5936"/>
    <lineage>
        <taxon>Eukaryota</taxon>
        <taxon>Sar</taxon>
        <taxon>Alveolata</taxon>
        <taxon>Ciliophora</taxon>
        <taxon>Intramacronucleata</taxon>
        <taxon>Spirotrichea</taxon>
        <taxon>Hypotrichia</taxon>
        <taxon>Euplotida</taxon>
        <taxon>Euplotidae</taxon>
        <taxon>Moneuplotes</taxon>
    </lineage>
</organism>
<sequence>MDRDQSAGFSKRSKPKHYFPQDFFGDELQGSNRLMLPNFRRKRRQVKSVDAAKDAVVKNSQEFATPSREVSESLHIRRNSQREYKLYQTPKVFSINPGNFLRRNLSEQKDSNLEFKRSARNLYSKPLSLMASMKRIELGLEGQVSTDSKPKAAKNLMKFYPEIHSFSAMKPEEAKKRVFFSKRRRLHLDDLPQSLEVGPGVFQFQESRDLSKIVKNARRNRKIILPNLNDKRVPKVSLKNNLEMGTTTSSPNIPIADFKSASIKVPSDMLFLSKCEKGIFKPCGPLSNLKNCTNEDMGRTAYFGE</sequence>
<evidence type="ECO:0000256" key="1">
    <source>
        <dbReference type="SAM" id="MobiDB-lite"/>
    </source>
</evidence>